<feature type="compositionally biased region" description="Basic residues" evidence="12">
    <location>
        <begin position="34"/>
        <end position="47"/>
    </location>
</feature>
<dbReference type="GO" id="GO:0030288">
    <property type="term" value="C:outer membrane-bounded periplasmic space"/>
    <property type="evidence" value="ECO:0007669"/>
    <property type="project" value="TreeGrafter"/>
</dbReference>
<dbReference type="Gene3D" id="1.10.3810.10">
    <property type="entry name" value="Biosynthetic peptidoglycan transglycosylase-like"/>
    <property type="match status" value="1"/>
</dbReference>
<evidence type="ECO:0000313" key="16">
    <source>
        <dbReference type="EMBL" id="MBY4893972.1"/>
    </source>
</evidence>
<keyword evidence="5" id="KW-0645">Protease</keyword>
<feature type="domain" description="Glycosyl transferase family 51" evidence="15">
    <location>
        <begin position="130"/>
        <end position="310"/>
    </location>
</feature>
<evidence type="ECO:0000256" key="6">
    <source>
        <dbReference type="ARBA" id="ARBA00022676"/>
    </source>
</evidence>
<dbReference type="SUPFAM" id="SSF56601">
    <property type="entry name" value="beta-lactamase/transpeptidase-like"/>
    <property type="match status" value="1"/>
</dbReference>
<dbReference type="InterPro" id="IPR050396">
    <property type="entry name" value="Glycosyltr_51/Transpeptidase"/>
</dbReference>
<keyword evidence="6" id="KW-0328">Glycosyltransferase</keyword>
<feature type="transmembrane region" description="Helical" evidence="13">
    <location>
        <begin position="66"/>
        <end position="91"/>
    </location>
</feature>
<evidence type="ECO:0000256" key="1">
    <source>
        <dbReference type="ARBA" id="ARBA00004752"/>
    </source>
</evidence>
<dbReference type="EC" id="2.4.99.28" evidence="10"/>
<feature type="domain" description="Penicillin-binding protein transpeptidase" evidence="14">
    <location>
        <begin position="399"/>
        <end position="636"/>
    </location>
</feature>
<comment type="pathway">
    <text evidence="1">Cell wall biogenesis; peptidoglycan biosynthesis.</text>
</comment>
<evidence type="ECO:0000256" key="9">
    <source>
        <dbReference type="ARBA" id="ARBA00023268"/>
    </source>
</evidence>
<keyword evidence="13" id="KW-1133">Transmembrane helix</keyword>
<evidence type="ECO:0000256" key="12">
    <source>
        <dbReference type="SAM" id="MobiDB-lite"/>
    </source>
</evidence>
<dbReference type="GO" id="GO:0008658">
    <property type="term" value="F:penicillin binding"/>
    <property type="evidence" value="ECO:0007669"/>
    <property type="project" value="InterPro"/>
</dbReference>
<evidence type="ECO:0000259" key="15">
    <source>
        <dbReference type="Pfam" id="PF00912"/>
    </source>
</evidence>
<evidence type="ECO:0000256" key="4">
    <source>
        <dbReference type="ARBA" id="ARBA00022645"/>
    </source>
</evidence>
<comment type="similarity">
    <text evidence="3">In the N-terminal section; belongs to the glycosyltransferase 51 family.</text>
</comment>
<dbReference type="Pfam" id="PF00905">
    <property type="entry name" value="Transpeptidase"/>
    <property type="match status" value="1"/>
</dbReference>
<dbReference type="GO" id="GO:0009252">
    <property type="term" value="P:peptidoglycan biosynthetic process"/>
    <property type="evidence" value="ECO:0007669"/>
    <property type="project" value="TreeGrafter"/>
</dbReference>
<keyword evidence="18" id="KW-1185">Reference proteome</keyword>
<dbReference type="Pfam" id="PF00912">
    <property type="entry name" value="Transgly"/>
    <property type="match status" value="1"/>
</dbReference>
<evidence type="ECO:0000259" key="14">
    <source>
        <dbReference type="Pfam" id="PF00905"/>
    </source>
</evidence>
<organism evidence="17">
    <name type="scientific">Gymnodinialimonas phycosphaerae</name>
    <dbReference type="NCBI Taxonomy" id="2841589"/>
    <lineage>
        <taxon>Bacteria</taxon>
        <taxon>Pseudomonadati</taxon>
        <taxon>Pseudomonadota</taxon>
        <taxon>Alphaproteobacteria</taxon>
        <taxon>Rhodobacterales</taxon>
        <taxon>Paracoccaceae</taxon>
        <taxon>Gymnodinialimonas</taxon>
    </lineage>
</organism>
<dbReference type="InterPro" id="IPR001264">
    <property type="entry name" value="Glyco_trans_51"/>
</dbReference>
<evidence type="ECO:0000256" key="5">
    <source>
        <dbReference type="ARBA" id="ARBA00022670"/>
    </source>
</evidence>
<protein>
    <recommendedName>
        <fullName evidence="10">peptidoglycan glycosyltransferase</fullName>
        <ecNumber evidence="10">2.4.99.28</ecNumber>
    </recommendedName>
</protein>
<evidence type="ECO:0000256" key="7">
    <source>
        <dbReference type="ARBA" id="ARBA00022679"/>
    </source>
</evidence>
<dbReference type="GO" id="GO:0004180">
    <property type="term" value="F:carboxypeptidase activity"/>
    <property type="evidence" value="ECO:0007669"/>
    <property type="project" value="UniProtKB-KW"/>
</dbReference>
<dbReference type="GO" id="GO:0008955">
    <property type="term" value="F:peptidoglycan glycosyltransferase activity"/>
    <property type="evidence" value="ECO:0007669"/>
    <property type="project" value="UniProtKB-EC"/>
</dbReference>
<evidence type="ECO:0000256" key="8">
    <source>
        <dbReference type="ARBA" id="ARBA00022801"/>
    </source>
</evidence>
<evidence type="ECO:0000256" key="13">
    <source>
        <dbReference type="SAM" id="Phobius"/>
    </source>
</evidence>
<dbReference type="EMBL" id="JAIMBW010000001">
    <property type="protein sequence ID" value="MBY4893972.1"/>
    <property type="molecule type" value="Genomic_DNA"/>
</dbReference>
<dbReference type="GO" id="GO:0006508">
    <property type="term" value="P:proteolysis"/>
    <property type="evidence" value="ECO:0007669"/>
    <property type="project" value="UniProtKB-KW"/>
</dbReference>
<evidence type="ECO:0000256" key="10">
    <source>
        <dbReference type="ARBA" id="ARBA00044770"/>
    </source>
</evidence>
<keyword evidence="9" id="KW-0511">Multifunctional enzyme</keyword>
<accession>A0A975YEU4</accession>
<evidence type="ECO:0000313" key="17">
    <source>
        <dbReference type="EMBL" id="QXL86661.1"/>
    </source>
</evidence>
<dbReference type="EMBL" id="CP078073">
    <property type="protein sequence ID" value="QXL86661.1"/>
    <property type="molecule type" value="Genomic_DNA"/>
</dbReference>
<dbReference type="InterPro" id="IPR023346">
    <property type="entry name" value="Lysozyme-like_dom_sf"/>
</dbReference>
<dbReference type="Gene3D" id="3.40.710.10">
    <property type="entry name" value="DD-peptidase/beta-lactamase superfamily"/>
    <property type="match status" value="1"/>
</dbReference>
<dbReference type="PANTHER" id="PTHR32282">
    <property type="entry name" value="BINDING PROTEIN TRANSPEPTIDASE, PUTATIVE-RELATED"/>
    <property type="match status" value="1"/>
</dbReference>
<dbReference type="AlphaFoldDB" id="A0A975YEU4"/>
<evidence type="ECO:0000313" key="18">
    <source>
        <dbReference type="Proteomes" id="UP000693972"/>
    </source>
</evidence>
<evidence type="ECO:0000256" key="11">
    <source>
        <dbReference type="ARBA" id="ARBA00049902"/>
    </source>
</evidence>
<dbReference type="RefSeq" id="WP_257893601.1">
    <property type="nucleotide sequence ID" value="NZ_JAIMBW010000001.1"/>
</dbReference>
<dbReference type="Proteomes" id="UP000693972">
    <property type="component" value="Unassembled WGS sequence"/>
</dbReference>
<keyword evidence="4" id="KW-0121">Carboxypeptidase</keyword>
<dbReference type="InterPro" id="IPR036950">
    <property type="entry name" value="PBP_transglycosylase"/>
</dbReference>
<proteinExistence type="inferred from homology"/>
<evidence type="ECO:0000256" key="3">
    <source>
        <dbReference type="ARBA" id="ARBA00007739"/>
    </source>
</evidence>
<keyword evidence="8" id="KW-0378">Hydrolase</keyword>
<dbReference type="InterPro" id="IPR012338">
    <property type="entry name" value="Beta-lactam/transpept-like"/>
</dbReference>
<dbReference type="SUPFAM" id="SSF53955">
    <property type="entry name" value="Lysozyme-like"/>
    <property type="match status" value="1"/>
</dbReference>
<keyword evidence="13" id="KW-0472">Membrane</keyword>
<dbReference type="InterPro" id="IPR001460">
    <property type="entry name" value="PCN-bd_Tpept"/>
</dbReference>
<comment type="similarity">
    <text evidence="2">In the C-terminal section; belongs to the transpeptidase family.</text>
</comment>
<keyword evidence="7" id="KW-0808">Transferase</keyword>
<name>A0A975YEU4_9RHOB</name>
<reference evidence="17 18" key="1">
    <citation type="submission" date="2021-07" db="EMBL/GenBank/DDBJ databases">
        <title>Karlodiniumbacter phycospheric gen. nov., sp. nov., a phycosphere bacterium isolated from karlodinium veneficum.</title>
        <authorList>
            <person name="Peng Y."/>
            <person name="Jiang L."/>
            <person name="Lee J."/>
        </authorList>
    </citation>
    <scope>NUCLEOTIDE SEQUENCE</scope>
    <source>
        <strain evidence="17 18">N5</strain>
    </source>
</reference>
<sequence length="761" mass="82541">MSPSGNGRRRLVAERRGTSQPKHASGSGSGGGGRKPRKRKPARRKQPQRGGILGFFSRIIRFVFRLIWGVMWRSTAVLVVIVGLATGYYYAQLPEVDALLDARERGSVTMLDRYGEVFAWRGEQFGGAIDPSTTSPHLVNAILATEDRRFYRHLGVSPRGIASAMYINVSEGRHPLRGHGGSTLTQQTAKLLCLGVEFDADTWDSEAAYEADCRETTLWRKMQEMVFAFAMELRYSKSEILSIYLNRAYLGAGTRGFEAASQRYFSIPSTELNPQQAAMLAGLLVAPTRYAPTNNLERSQARANLVMNLMERENYLTAAEADQARANPATLSPAARQDTGGYFADWIMSVGPDFLTGDTTEDVIIRTTFDPDIQAAAEASIRNVFANQVREGSEAEAAIIVMSADGAVRAMVGGRDLSGGGTFNRAVQAVRQPGSAFKPFVYATALDLGWRFDDMILDGPLTINVPGSGPYSPENYTRNFYGMVTLTEALTRSLNTAAVRISEEVGRDLVRQVASDFGIESDLAAGPALALGASESTLIEMTGAYAGILNGGSAVRPYGMTELRLLGEPDPMFEQETGIRERVISEFSARQLTYMMSRVVAEGSGQRAALPDRPVAGKTGTTNSARDAWFVGFTADYVAGVWMGYDDNRPLSGVTGGGLPSEIWRQAMEEIHRDLPPRPLPMIDPIAEARPGPDDFFLDANGQPVPINPNTGEVLSTDADGVLRGPITPQGTRVPIGNPQGQGNIGDAVNNVLNRLFGPRQ</sequence>
<gene>
    <name evidence="16" type="ORF">KUL25_14530</name>
    <name evidence="17" type="ORF">KUL25_14535</name>
</gene>
<dbReference type="PANTHER" id="PTHR32282:SF33">
    <property type="entry name" value="PEPTIDOGLYCAN GLYCOSYLTRANSFERASE"/>
    <property type="match status" value="1"/>
</dbReference>
<feature type="region of interest" description="Disordered" evidence="12">
    <location>
        <begin position="1"/>
        <end position="47"/>
    </location>
</feature>
<keyword evidence="13" id="KW-0812">Transmembrane</keyword>
<comment type="catalytic activity">
    <reaction evidence="11">
        <text>[GlcNAc-(1-&gt;4)-Mur2Ac(oyl-L-Ala-gamma-D-Glu-L-Lys-D-Ala-D-Ala)](n)-di-trans,octa-cis-undecaprenyl diphosphate + beta-D-GlcNAc-(1-&gt;4)-Mur2Ac(oyl-L-Ala-gamma-D-Glu-L-Lys-D-Ala-D-Ala)-di-trans,octa-cis-undecaprenyl diphosphate = [GlcNAc-(1-&gt;4)-Mur2Ac(oyl-L-Ala-gamma-D-Glu-L-Lys-D-Ala-D-Ala)](n+1)-di-trans,octa-cis-undecaprenyl diphosphate + di-trans,octa-cis-undecaprenyl diphosphate + H(+)</text>
        <dbReference type="Rhea" id="RHEA:23708"/>
        <dbReference type="Rhea" id="RHEA-COMP:9602"/>
        <dbReference type="Rhea" id="RHEA-COMP:9603"/>
        <dbReference type="ChEBI" id="CHEBI:15378"/>
        <dbReference type="ChEBI" id="CHEBI:58405"/>
        <dbReference type="ChEBI" id="CHEBI:60033"/>
        <dbReference type="ChEBI" id="CHEBI:78435"/>
        <dbReference type="EC" id="2.4.99.28"/>
    </reaction>
</comment>
<evidence type="ECO:0000256" key="2">
    <source>
        <dbReference type="ARBA" id="ARBA00007090"/>
    </source>
</evidence>